<evidence type="ECO:0000256" key="4">
    <source>
        <dbReference type="ARBA" id="ARBA00012574"/>
    </source>
</evidence>
<keyword evidence="8" id="KW-0378">Hydrolase</keyword>
<accession>A0A0L0HBB7</accession>
<dbReference type="AlphaFoldDB" id="A0A0L0HBB7"/>
<keyword evidence="9" id="KW-0482">Metalloprotease</keyword>
<protein>
    <recommendedName>
        <fullName evidence="4">Xaa-Pro aminopeptidase</fullName>
        <ecNumber evidence="4">3.4.11.9</ecNumber>
    </recommendedName>
</protein>
<dbReference type="GO" id="GO:0046872">
    <property type="term" value="F:metal ion binding"/>
    <property type="evidence" value="ECO:0007669"/>
    <property type="project" value="UniProtKB-KW"/>
</dbReference>
<dbReference type="Pfam" id="PF16188">
    <property type="entry name" value="Peptidase_M24_C"/>
    <property type="match status" value="1"/>
</dbReference>
<feature type="region of interest" description="Disordered" evidence="12">
    <location>
        <begin position="57"/>
        <end position="78"/>
    </location>
</feature>
<dbReference type="FunFam" id="3.40.350.10:FF:000010">
    <property type="entry name" value="Probable Xaa-Pro aminopeptidase P"/>
    <property type="match status" value="1"/>
</dbReference>
<dbReference type="InterPro" id="IPR033740">
    <property type="entry name" value="Pept_M24B"/>
</dbReference>
<dbReference type="STRING" id="645134.A0A0L0HBB7"/>
<dbReference type="Gene3D" id="3.40.350.10">
    <property type="entry name" value="Creatinase/prolidase N-terminal domain"/>
    <property type="match status" value="2"/>
</dbReference>
<dbReference type="GO" id="GO:0006508">
    <property type="term" value="P:proteolysis"/>
    <property type="evidence" value="ECO:0007669"/>
    <property type="project" value="UniProtKB-KW"/>
</dbReference>
<evidence type="ECO:0000259" key="15">
    <source>
        <dbReference type="Pfam" id="PF16188"/>
    </source>
</evidence>
<dbReference type="InterPro" id="IPR029149">
    <property type="entry name" value="Creatin/AminoP/Spt16_N"/>
</dbReference>
<evidence type="ECO:0000256" key="2">
    <source>
        <dbReference type="ARBA" id="ARBA00001936"/>
    </source>
</evidence>
<feature type="domain" description="Creatinase N-terminal" evidence="14">
    <location>
        <begin position="80"/>
        <end position="214"/>
    </location>
</feature>
<evidence type="ECO:0000256" key="7">
    <source>
        <dbReference type="ARBA" id="ARBA00022723"/>
    </source>
</evidence>
<dbReference type="GeneID" id="27689522"/>
<evidence type="ECO:0000256" key="3">
    <source>
        <dbReference type="ARBA" id="ARBA00008766"/>
    </source>
</evidence>
<dbReference type="PANTHER" id="PTHR43763">
    <property type="entry name" value="XAA-PRO AMINOPEPTIDASE 1"/>
    <property type="match status" value="1"/>
</dbReference>
<dbReference type="VEuPathDB" id="FungiDB:SPPG_06199"/>
<dbReference type="EC" id="3.4.11.9" evidence="4"/>
<evidence type="ECO:0000256" key="11">
    <source>
        <dbReference type="RuleBase" id="RU000590"/>
    </source>
</evidence>
<evidence type="ECO:0000313" key="17">
    <source>
        <dbReference type="Proteomes" id="UP000053201"/>
    </source>
</evidence>
<evidence type="ECO:0000259" key="13">
    <source>
        <dbReference type="Pfam" id="PF00557"/>
    </source>
</evidence>
<reference evidence="16 17" key="1">
    <citation type="submission" date="2009-08" db="EMBL/GenBank/DDBJ databases">
        <title>The Genome Sequence of Spizellomyces punctatus strain DAOM BR117.</title>
        <authorList>
            <consortium name="The Broad Institute Genome Sequencing Platform"/>
            <person name="Russ C."/>
            <person name="Cuomo C."/>
            <person name="Shea T."/>
            <person name="Young S.K."/>
            <person name="Zeng Q."/>
            <person name="Koehrsen M."/>
            <person name="Haas B."/>
            <person name="Borodovsky M."/>
            <person name="Guigo R."/>
            <person name="Alvarado L."/>
            <person name="Berlin A."/>
            <person name="Bochicchio J."/>
            <person name="Borenstein D."/>
            <person name="Chapman S."/>
            <person name="Chen Z."/>
            <person name="Engels R."/>
            <person name="Freedman E."/>
            <person name="Gellesch M."/>
            <person name="Goldberg J."/>
            <person name="Griggs A."/>
            <person name="Gujja S."/>
            <person name="Heiman D."/>
            <person name="Hepburn T."/>
            <person name="Howarth C."/>
            <person name="Jen D."/>
            <person name="Larson L."/>
            <person name="Lewis B."/>
            <person name="Mehta T."/>
            <person name="Park D."/>
            <person name="Pearson M."/>
            <person name="Roberts A."/>
            <person name="Saif S."/>
            <person name="Shenoy N."/>
            <person name="Sisk P."/>
            <person name="Stolte C."/>
            <person name="Sykes S."/>
            <person name="Thomson T."/>
            <person name="Walk T."/>
            <person name="White J."/>
            <person name="Yandava C."/>
            <person name="Burger G."/>
            <person name="Gray M.W."/>
            <person name="Holland P.W.H."/>
            <person name="King N."/>
            <person name="Lang F.B.F."/>
            <person name="Roger A.J."/>
            <person name="Ruiz-Trillo I."/>
            <person name="Lander E."/>
            <person name="Nusbaum C."/>
        </authorList>
    </citation>
    <scope>NUCLEOTIDE SEQUENCE [LARGE SCALE GENOMIC DNA]</scope>
    <source>
        <strain evidence="16 17">DAOM BR117</strain>
    </source>
</reference>
<dbReference type="FunFam" id="3.90.230.10:FF:000007">
    <property type="entry name" value="Xaa-Pro aminopeptidase P"/>
    <property type="match status" value="1"/>
</dbReference>
<sequence length="677" mass="75915">MRTIRPIFRAHSRLLKGQYHSVHAFCCFLVQNLPCSRLQANTQFTVPFRTCSLSTMTADSKKPLDGKASQSNSPINTTERVKRLREIMRENGLHAYIVPSEDAHQSEYLADRDARRAFVSGFTGSAGLAVITLEQAALWTDGRYFLQASQQLDANWTLMKSGLPDVPSKEEWLVKVLPKESKVGVDPKLFTVGAARQLAEALTKEGHSLVSIHENLVDKVWGADQPSMPPHKIIVHPIAYSGKSSEEKIAALREQIEKKKTYGFIVTALDEIAWLFNLRGSDIAYNPVFFAYALVTRDEVLLYVDENKLTNEVKEHLGSTVKIRPYEAVFQDVKQFGAQKQGEKLWIDSRCSLALQDALGGSQYVSESRSPVMTAKAIKNEAELEGFRQSHIRDAAALCEYFAWLEKELVENKAALAEVEAADKLESLRRKQKDFVGLSFDTISSTGPNGAIIHYKPERETCATIQVDQLYLCDSGAQYKDGTTDVTRTLHFGTPTAEEKDAFTRVLKGHIQIDMAVFPRGTTGYLLDVLARVPLWKAGLDFRHGTGHGVGSFLNVHEGPHGIGTRIAYNDVQLEAGMTVTNEPGYYKEGSFGIRIENVLLIRDVKTPHNFGDRGYLGFEHVTLVPIQTSLVDIGLLTPEERDWLNAYHTRCWDRVHPLLQEGSDGWKWLKRHTQKI</sequence>
<dbReference type="Pfam" id="PF01321">
    <property type="entry name" value="Creatinase_N"/>
    <property type="match status" value="1"/>
</dbReference>
<dbReference type="InterPro" id="IPR001131">
    <property type="entry name" value="Peptidase_M24B_aminopep-P_CS"/>
</dbReference>
<evidence type="ECO:0000256" key="5">
    <source>
        <dbReference type="ARBA" id="ARBA00022438"/>
    </source>
</evidence>
<dbReference type="PROSITE" id="PS00491">
    <property type="entry name" value="PROLINE_PEPTIDASE"/>
    <property type="match status" value="1"/>
</dbReference>
<dbReference type="SUPFAM" id="SSF55920">
    <property type="entry name" value="Creatinase/aminopeptidase"/>
    <property type="match status" value="1"/>
</dbReference>
<dbReference type="Proteomes" id="UP000053201">
    <property type="component" value="Unassembled WGS sequence"/>
</dbReference>
<dbReference type="InterPro" id="IPR036005">
    <property type="entry name" value="Creatinase/aminopeptidase-like"/>
</dbReference>
<comment type="catalytic activity">
    <reaction evidence="1">
        <text>Release of any N-terminal amino acid, including proline, that is linked to proline, even from a dipeptide or tripeptide.</text>
        <dbReference type="EC" id="3.4.11.9"/>
    </reaction>
</comment>
<comment type="cofactor">
    <cofactor evidence="2">
        <name>Mn(2+)</name>
        <dbReference type="ChEBI" id="CHEBI:29035"/>
    </cofactor>
</comment>
<dbReference type="OMA" id="EPGMILS"/>
<dbReference type="InterPro" id="IPR000994">
    <property type="entry name" value="Pept_M24"/>
</dbReference>
<keyword evidence="10" id="KW-0464">Manganese</keyword>
<organism evidence="16 17">
    <name type="scientific">Spizellomyces punctatus (strain DAOM BR117)</name>
    <dbReference type="NCBI Taxonomy" id="645134"/>
    <lineage>
        <taxon>Eukaryota</taxon>
        <taxon>Fungi</taxon>
        <taxon>Fungi incertae sedis</taxon>
        <taxon>Chytridiomycota</taxon>
        <taxon>Chytridiomycota incertae sedis</taxon>
        <taxon>Chytridiomycetes</taxon>
        <taxon>Spizellomycetales</taxon>
        <taxon>Spizellomycetaceae</taxon>
        <taxon>Spizellomyces</taxon>
    </lineage>
</organism>
<evidence type="ECO:0000256" key="10">
    <source>
        <dbReference type="ARBA" id="ARBA00023211"/>
    </source>
</evidence>
<feature type="domain" description="Peptidase M24 C-terminal" evidence="15">
    <location>
        <begin position="615"/>
        <end position="677"/>
    </location>
</feature>
<proteinExistence type="inferred from homology"/>
<comment type="similarity">
    <text evidence="3 11">Belongs to the peptidase M24B family.</text>
</comment>
<gene>
    <name evidence="16" type="ORF">SPPG_06199</name>
</gene>
<keyword evidence="17" id="KW-1185">Reference proteome</keyword>
<dbReference type="RefSeq" id="XP_016606542.1">
    <property type="nucleotide sequence ID" value="XM_016754403.1"/>
</dbReference>
<dbReference type="EMBL" id="KQ257460">
    <property type="protein sequence ID" value="KNC98502.1"/>
    <property type="molecule type" value="Genomic_DNA"/>
</dbReference>
<dbReference type="PANTHER" id="PTHR43763:SF6">
    <property type="entry name" value="XAA-PRO AMINOPEPTIDASE 1"/>
    <property type="match status" value="1"/>
</dbReference>
<dbReference type="InterPro" id="IPR000587">
    <property type="entry name" value="Creatinase_N"/>
</dbReference>
<dbReference type="FunCoup" id="A0A0L0HBB7">
    <property type="interactions" value="389"/>
</dbReference>
<evidence type="ECO:0000256" key="1">
    <source>
        <dbReference type="ARBA" id="ARBA00001424"/>
    </source>
</evidence>
<evidence type="ECO:0000256" key="12">
    <source>
        <dbReference type="SAM" id="MobiDB-lite"/>
    </source>
</evidence>
<dbReference type="GO" id="GO:0005737">
    <property type="term" value="C:cytoplasm"/>
    <property type="evidence" value="ECO:0007669"/>
    <property type="project" value="UniProtKB-ARBA"/>
</dbReference>
<feature type="domain" description="Peptidase M24" evidence="13">
    <location>
        <begin position="386"/>
        <end position="603"/>
    </location>
</feature>
<keyword evidence="6" id="KW-0645">Protease</keyword>
<keyword evidence="5" id="KW-0031">Aminopeptidase</keyword>
<dbReference type="InterPro" id="IPR032416">
    <property type="entry name" value="Peptidase_M24_C"/>
</dbReference>
<dbReference type="Pfam" id="PF00557">
    <property type="entry name" value="Peptidase_M24"/>
    <property type="match status" value="1"/>
</dbReference>
<dbReference type="SUPFAM" id="SSF53092">
    <property type="entry name" value="Creatinase/prolidase N-terminal domain"/>
    <property type="match status" value="1"/>
</dbReference>
<dbReference type="Pfam" id="PF16189">
    <property type="entry name" value="Creatinase_N_2"/>
    <property type="match status" value="1"/>
</dbReference>
<name>A0A0L0HBB7_SPIPD</name>
<dbReference type="Gene3D" id="3.90.230.10">
    <property type="entry name" value="Creatinase/methionine aminopeptidase superfamily"/>
    <property type="match status" value="1"/>
</dbReference>
<dbReference type="InterPro" id="IPR050422">
    <property type="entry name" value="X-Pro_aminopeptidase_P"/>
</dbReference>
<keyword evidence="7 11" id="KW-0479">Metal-binding</keyword>
<dbReference type="eggNOG" id="KOG2413">
    <property type="taxonomic scope" value="Eukaryota"/>
</dbReference>
<evidence type="ECO:0000256" key="6">
    <source>
        <dbReference type="ARBA" id="ARBA00022670"/>
    </source>
</evidence>
<dbReference type="OrthoDB" id="9995434at2759"/>
<evidence type="ECO:0000259" key="14">
    <source>
        <dbReference type="Pfam" id="PF01321"/>
    </source>
</evidence>
<dbReference type="FunFam" id="3.40.350.10:FF:000001">
    <property type="entry name" value="Putative xaa-Pro aminopeptidase 1"/>
    <property type="match status" value="1"/>
</dbReference>
<feature type="compositionally biased region" description="Polar residues" evidence="12">
    <location>
        <begin position="68"/>
        <end position="78"/>
    </location>
</feature>
<dbReference type="CDD" id="cd01085">
    <property type="entry name" value="APP"/>
    <property type="match status" value="1"/>
</dbReference>
<evidence type="ECO:0000256" key="9">
    <source>
        <dbReference type="ARBA" id="ARBA00023049"/>
    </source>
</evidence>
<dbReference type="GO" id="GO:0070006">
    <property type="term" value="F:metalloaminopeptidase activity"/>
    <property type="evidence" value="ECO:0007669"/>
    <property type="project" value="InterPro"/>
</dbReference>
<dbReference type="InParanoid" id="A0A0L0HBB7"/>
<evidence type="ECO:0000313" key="16">
    <source>
        <dbReference type="EMBL" id="KNC98502.1"/>
    </source>
</evidence>
<evidence type="ECO:0000256" key="8">
    <source>
        <dbReference type="ARBA" id="ARBA00022801"/>
    </source>
</evidence>